<comment type="subcellular location">
    <subcellularLocation>
        <location evidence="1">Lipid droplet</location>
    </subcellularLocation>
</comment>
<keyword evidence="5" id="KW-1185">Reference proteome</keyword>
<organism evidence="4 5">
    <name type="scientific">Haemaphysalis longicornis</name>
    <name type="common">Bush tick</name>
    <dbReference type="NCBI Taxonomy" id="44386"/>
    <lineage>
        <taxon>Eukaryota</taxon>
        <taxon>Metazoa</taxon>
        <taxon>Ecdysozoa</taxon>
        <taxon>Arthropoda</taxon>
        <taxon>Chelicerata</taxon>
        <taxon>Arachnida</taxon>
        <taxon>Acari</taxon>
        <taxon>Parasitiformes</taxon>
        <taxon>Ixodida</taxon>
        <taxon>Ixodoidea</taxon>
        <taxon>Ixodidae</taxon>
        <taxon>Haemaphysalinae</taxon>
        <taxon>Haemaphysalis</taxon>
    </lineage>
</organism>
<accession>A0A9J6GI71</accession>
<evidence type="ECO:0000256" key="3">
    <source>
        <dbReference type="ARBA" id="ARBA00022677"/>
    </source>
</evidence>
<dbReference type="GO" id="GO:0005811">
    <property type="term" value="C:lipid droplet"/>
    <property type="evidence" value="ECO:0007669"/>
    <property type="project" value="UniProtKB-SubCell"/>
</dbReference>
<dbReference type="Proteomes" id="UP000821853">
    <property type="component" value="Chromosome 4"/>
</dbReference>
<dbReference type="EMBL" id="JABSTR010000006">
    <property type="protein sequence ID" value="KAH9374052.1"/>
    <property type="molecule type" value="Genomic_DNA"/>
</dbReference>
<keyword evidence="3" id="KW-0551">Lipid droplet</keyword>
<evidence type="ECO:0000256" key="1">
    <source>
        <dbReference type="ARBA" id="ARBA00004502"/>
    </source>
</evidence>
<dbReference type="InterPro" id="IPR004279">
    <property type="entry name" value="Perilipin"/>
</dbReference>
<protein>
    <submittedName>
        <fullName evidence="4">Uncharacterized protein</fullName>
    </submittedName>
</protein>
<gene>
    <name evidence="4" type="ORF">HPB48_005321</name>
</gene>
<reference evidence="4 5" key="1">
    <citation type="journal article" date="2020" name="Cell">
        <title>Large-Scale Comparative Analyses of Tick Genomes Elucidate Their Genetic Diversity and Vector Capacities.</title>
        <authorList>
            <consortium name="Tick Genome and Microbiome Consortium (TIGMIC)"/>
            <person name="Jia N."/>
            <person name="Wang J."/>
            <person name="Shi W."/>
            <person name="Du L."/>
            <person name="Sun Y."/>
            <person name="Zhan W."/>
            <person name="Jiang J.F."/>
            <person name="Wang Q."/>
            <person name="Zhang B."/>
            <person name="Ji P."/>
            <person name="Bell-Sakyi L."/>
            <person name="Cui X.M."/>
            <person name="Yuan T.T."/>
            <person name="Jiang B.G."/>
            <person name="Yang W.F."/>
            <person name="Lam T.T."/>
            <person name="Chang Q.C."/>
            <person name="Ding S.J."/>
            <person name="Wang X.J."/>
            <person name="Zhu J.G."/>
            <person name="Ruan X.D."/>
            <person name="Zhao L."/>
            <person name="Wei J.T."/>
            <person name="Ye R.Z."/>
            <person name="Que T.C."/>
            <person name="Du C.H."/>
            <person name="Zhou Y.H."/>
            <person name="Cheng J.X."/>
            <person name="Dai P.F."/>
            <person name="Guo W.B."/>
            <person name="Han X.H."/>
            <person name="Huang E.J."/>
            <person name="Li L.F."/>
            <person name="Wei W."/>
            <person name="Gao Y.C."/>
            <person name="Liu J.Z."/>
            <person name="Shao H.Z."/>
            <person name="Wang X."/>
            <person name="Wang C.C."/>
            <person name="Yang T.C."/>
            <person name="Huo Q.B."/>
            <person name="Li W."/>
            <person name="Chen H.Y."/>
            <person name="Chen S.E."/>
            <person name="Zhou L.G."/>
            <person name="Ni X.B."/>
            <person name="Tian J.H."/>
            <person name="Sheng Y."/>
            <person name="Liu T."/>
            <person name="Pan Y.S."/>
            <person name="Xia L.Y."/>
            <person name="Li J."/>
            <person name="Zhao F."/>
            <person name="Cao W.C."/>
        </authorList>
    </citation>
    <scope>NUCLEOTIDE SEQUENCE [LARGE SCALE GENOMIC DNA]</scope>
    <source>
        <strain evidence="4">HaeL-2018</strain>
    </source>
</reference>
<dbReference type="Pfam" id="PF03036">
    <property type="entry name" value="Perilipin"/>
    <property type="match status" value="1"/>
</dbReference>
<evidence type="ECO:0000313" key="5">
    <source>
        <dbReference type="Proteomes" id="UP000821853"/>
    </source>
</evidence>
<sequence>MRQDLRRLLQPCARTLVGRCRGGTATTLLREPVEVFRVRRAFQGRRLASVQLVVGVTEHVSKCYCEVKARSAFLSAALTNAENAVVAVVKRCQREAWARIDRRKLEFVDSLACRGLEELERRYPAALRRPEEIVADVAAFAHKKAEQAKGFARGKVVCALAVLPAALHIAPAEALASGFHQVVLSGKRVVLVADGYLDDLVAAYNALHTLFPQQRNCPCHSE</sequence>
<proteinExistence type="inferred from homology"/>
<comment type="caution">
    <text evidence="4">The sequence shown here is derived from an EMBL/GenBank/DDBJ whole genome shotgun (WGS) entry which is preliminary data.</text>
</comment>
<evidence type="ECO:0000256" key="2">
    <source>
        <dbReference type="ARBA" id="ARBA00006311"/>
    </source>
</evidence>
<dbReference type="AlphaFoldDB" id="A0A9J6GI71"/>
<comment type="similarity">
    <text evidence="2">Belongs to the perilipin family.</text>
</comment>
<evidence type="ECO:0000313" key="4">
    <source>
        <dbReference type="EMBL" id="KAH9374052.1"/>
    </source>
</evidence>
<dbReference type="VEuPathDB" id="VectorBase:HLOH_041613"/>
<name>A0A9J6GI71_HAELO</name>
<dbReference type="OrthoDB" id="376826at2759"/>